<evidence type="ECO:0000256" key="6">
    <source>
        <dbReference type="ARBA" id="ARBA00022741"/>
    </source>
</evidence>
<evidence type="ECO:0000256" key="8">
    <source>
        <dbReference type="ARBA" id="ARBA00022967"/>
    </source>
</evidence>
<dbReference type="Pfam" id="PF02687">
    <property type="entry name" value="FtsX"/>
    <property type="match status" value="1"/>
</dbReference>
<evidence type="ECO:0000313" key="17">
    <source>
        <dbReference type="Proteomes" id="UP000069001"/>
    </source>
</evidence>
<dbReference type="EMBL" id="LOYH01000029">
    <property type="protein sequence ID" value="KVK85656.1"/>
    <property type="molecule type" value="Genomic_DNA"/>
</dbReference>
<reference evidence="16 17" key="1">
    <citation type="submission" date="2015-11" db="EMBL/GenBank/DDBJ databases">
        <title>Expanding the genomic diversity of Burkholderia species for the development of highly accurate diagnostics.</title>
        <authorList>
            <person name="Sahl J."/>
            <person name="Keim P."/>
            <person name="Wagner D."/>
        </authorList>
    </citation>
    <scope>NUCLEOTIDE SEQUENCE [LARGE SCALE GENOMIC DNA]</scope>
    <source>
        <strain evidence="16 17">MSMB1302</strain>
    </source>
</reference>
<evidence type="ECO:0000256" key="1">
    <source>
        <dbReference type="ARBA" id="ARBA00004429"/>
    </source>
</evidence>
<dbReference type="InterPro" id="IPR027417">
    <property type="entry name" value="P-loop_NTPase"/>
</dbReference>
<dbReference type="Gene3D" id="3.40.50.300">
    <property type="entry name" value="P-loop containing nucleotide triphosphate hydrolases"/>
    <property type="match status" value="1"/>
</dbReference>
<dbReference type="GO" id="GO:0016887">
    <property type="term" value="F:ATP hydrolysis activity"/>
    <property type="evidence" value="ECO:0007669"/>
    <property type="project" value="InterPro"/>
</dbReference>
<keyword evidence="7" id="KW-0067">ATP-binding</keyword>
<evidence type="ECO:0000256" key="9">
    <source>
        <dbReference type="ARBA" id="ARBA00022989"/>
    </source>
</evidence>
<organism evidence="16 17">
    <name type="scientific">Burkholderia cepacia</name>
    <name type="common">Pseudomonas cepacia</name>
    <dbReference type="NCBI Taxonomy" id="292"/>
    <lineage>
        <taxon>Bacteria</taxon>
        <taxon>Pseudomonadati</taxon>
        <taxon>Pseudomonadota</taxon>
        <taxon>Betaproteobacteria</taxon>
        <taxon>Burkholderiales</taxon>
        <taxon>Burkholderiaceae</taxon>
        <taxon>Burkholderia</taxon>
        <taxon>Burkholderia cepacia complex</taxon>
    </lineage>
</organism>
<accession>A0A103ZT65</accession>
<dbReference type="GO" id="GO:0098796">
    <property type="term" value="C:membrane protein complex"/>
    <property type="evidence" value="ECO:0007669"/>
    <property type="project" value="UniProtKB-ARBA"/>
</dbReference>
<dbReference type="InterPro" id="IPR025857">
    <property type="entry name" value="MacB_PCD"/>
</dbReference>
<sequence length="711" mass="76012">MSRPLLKLSAVTRRFPAGDKDVVVLNNVNLSIHAGEIVAIVGASGSGKSTLMNILGCLDHPSEGTYTVGGRDTHMLDSDELAQLRREHFGFVFQRYHLLPHVDAVANLEMPAIYAGTPRAERHARARELLARLGLADRAHHRPGQLSGGQQQRVSIARALMNGGHVILADEPTGALDTKSGQDVIRILHELNALGHTIVIVTHDKAVARHARRIIEISDGEIVADRPNRHYAEALAEALAEAGAGVGTAEALAEAGDGTAEAVAKTGVGTAEARGVAAGALSARDRHDTPPPAAADSDPRADPAPRTRRFAAGSGRFAEACRMAWIALVSHRLRTLLTMLGIIIGITSVVSIVAIGEGAKRYMLDEIGSIGTNTINIYPGTDWGDSRADAIQTLVPADVAALAEQPYVDSATPETSRTLLLRYRNVDVNALVSGVGDRFFQARGMRFALGVAFDEDAVRRQVQVAVIDQNTRRKLFGATRNPIGEVILVDNVPCVVIGVTADKKSAFGSVKSLNVWVPYTTASGRLFGQRYLDSITVRVRDGQPSAAAEKSLETLMKQRHGRKDFFTYNMDSVVKTVEKTGQSLTLLLSLIAVISLVVGGIGVMNIMLVSVTERTREIGIRMAVGARQSDILQQFLVEAVLVCLLGGTIGIALSFGLGVLFSMFVAQWKMVFSAGAIVTAFVCSTLTGVIFGFMPARNASRLDPIDALARD</sequence>
<proteinExistence type="inferred from homology"/>
<evidence type="ECO:0000313" key="16">
    <source>
        <dbReference type="EMBL" id="KVK85656.1"/>
    </source>
</evidence>
<dbReference type="InterPro" id="IPR003838">
    <property type="entry name" value="ABC3_permease_C"/>
</dbReference>
<evidence type="ECO:0000256" key="13">
    <source>
        <dbReference type="SAM" id="MobiDB-lite"/>
    </source>
</evidence>
<evidence type="ECO:0000256" key="2">
    <source>
        <dbReference type="ARBA" id="ARBA00022448"/>
    </source>
</evidence>
<evidence type="ECO:0000259" key="15">
    <source>
        <dbReference type="PROSITE" id="PS50893"/>
    </source>
</evidence>
<keyword evidence="5 14" id="KW-0812">Transmembrane</keyword>
<dbReference type="GO" id="GO:0005524">
    <property type="term" value="F:ATP binding"/>
    <property type="evidence" value="ECO:0007669"/>
    <property type="project" value="UniProtKB-KW"/>
</dbReference>
<dbReference type="FunFam" id="3.40.50.300:FF:000032">
    <property type="entry name" value="Export ABC transporter ATP-binding protein"/>
    <property type="match status" value="1"/>
</dbReference>
<dbReference type="InterPro" id="IPR017911">
    <property type="entry name" value="MacB-like_ATP-bd"/>
</dbReference>
<dbReference type="InterPro" id="IPR003439">
    <property type="entry name" value="ABC_transporter-like_ATP-bd"/>
</dbReference>
<gene>
    <name evidence="16" type="ORF">WS90_00160</name>
</gene>
<evidence type="ECO:0000256" key="4">
    <source>
        <dbReference type="ARBA" id="ARBA00022519"/>
    </source>
</evidence>
<dbReference type="InterPro" id="IPR017871">
    <property type="entry name" value="ABC_transporter-like_CS"/>
</dbReference>
<feature type="transmembrane region" description="Helical" evidence="14">
    <location>
        <begin position="670"/>
        <end position="693"/>
    </location>
</feature>
<dbReference type="InterPro" id="IPR050250">
    <property type="entry name" value="Macrolide_Exporter_MacB"/>
</dbReference>
<keyword evidence="11" id="KW-0046">Antibiotic resistance</keyword>
<keyword evidence="6" id="KW-0547">Nucleotide-binding</keyword>
<feature type="domain" description="ABC transporter" evidence="15">
    <location>
        <begin position="6"/>
        <end position="244"/>
    </location>
</feature>
<comment type="similarity">
    <text evidence="12">Belongs to the ABC transporter superfamily. Macrolide exporter (TC 3.A.1.122) family.</text>
</comment>
<keyword evidence="2" id="KW-0813">Transport</keyword>
<feature type="transmembrane region" description="Helical" evidence="14">
    <location>
        <begin position="336"/>
        <end position="356"/>
    </location>
</feature>
<name>A0A103ZT65_BURCE</name>
<feature type="transmembrane region" description="Helical" evidence="14">
    <location>
        <begin position="586"/>
        <end position="611"/>
    </location>
</feature>
<dbReference type="Pfam" id="PF00005">
    <property type="entry name" value="ABC_tran"/>
    <property type="match status" value="1"/>
</dbReference>
<dbReference type="SMART" id="SM00382">
    <property type="entry name" value="AAA"/>
    <property type="match status" value="1"/>
</dbReference>
<dbReference type="Proteomes" id="UP000069001">
    <property type="component" value="Unassembled WGS sequence"/>
</dbReference>
<keyword evidence="10 14" id="KW-0472">Membrane</keyword>
<feature type="region of interest" description="Disordered" evidence="13">
    <location>
        <begin position="279"/>
        <end position="308"/>
    </location>
</feature>
<dbReference type="SUPFAM" id="SSF52540">
    <property type="entry name" value="P-loop containing nucleoside triphosphate hydrolases"/>
    <property type="match status" value="1"/>
</dbReference>
<evidence type="ECO:0000256" key="3">
    <source>
        <dbReference type="ARBA" id="ARBA00022475"/>
    </source>
</evidence>
<dbReference type="PROSITE" id="PS50893">
    <property type="entry name" value="ABC_TRANSPORTER_2"/>
    <property type="match status" value="1"/>
</dbReference>
<dbReference type="RefSeq" id="WP_059728596.1">
    <property type="nucleotide sequence ID" value="NZ_LOYH01000029.1"/>
</dbReference>
<evidence type="ECO:0000256" key="5">
    <source>
        <dbReference type="ARBA" id="ARBA00022692"/>
    </source>
</evidence>
<keyword evidence="4" id="KW-0997">Cell inner membrane</keyword>
<dbReference type="GO" id="GO:0046677">
    <property type="term" value="P:response to antibiotic"/>
    <property type="evidence" value="ECO:0007669"/>
    <property type="project" value="UniProtKB-KW"/>
</dbReference>
<evidence type="ECO:0000256" key="7">
    <source>
        <dbReference type="ARBA" id="ARBA00022840"/>
    </source>
</evidence>
<comment type="subcellular location">
    <subcellularLocation>
        <location evidence="1">Cell inner membrane</location>
        <topology evidence="1">Multi-pass membrane protein</topology>
    </subcellularLocation>
</comment>
<protein>
    <submittedName>
        <fullName evidence="16">Macrolide transporter</fullName>
    </submittedName>
</protein>
<keyword evidence="9 14" id="KW-1133">Transmembrane helix</keyword>
<dbReference type="CDD" id="cd03255">
    <property type="entry name" value="ABC_MJ0796_LolCDE_FtsE"/>
    <property type="match status" value="1"/>
</dbReference>
<keyword evidence="3" id="KW-1003">Cell membrane</keyword>
<feature type="transmembrane region" description="Helical" evidence="14">
    <location>
        <begin position="635"/>
        <end position="664"/>
    </location>
</feature>
<dbReference type="InterPro" id="IPR003593">
    <property type="entry name" value="AAA+_ATPase"/>
</dbReference>
<dbReference type="AlphaFoldDB" id="A0A103ZT65"/>
<dbReference type="PANTHER" id="PTHR30572:SF7">
    <property type="entry name" value="MACROLIDE EXPORT ATP-BINDING_PERMEASE PROTEIN MACB"/>
    <property type="match status" value="1"/>
</dbReference>
<dbReference type="PROSITE" id="PS00211">
    <property type="entry name" value="ABC_TRANSPORTER_1"/>
    <property type="match status" value="1"/>
</dbReference>
<keyword evidence="8" id="KW-1278">Translocase</keyword>
<comment type="caution">
    <text evidence="16">The sequence shown here is derived from an EMBL/GenBank/DDBJ whole genome shotgun (WGS) entry which is preliminary data.</text>
</comment>
<dbReference type="GO" id="GO:0022857">
    <property type="term" value="F:transmembrane transporter activity"/>
    <property type="evidence" value="ECO:0007669"/>
    <property type="project" value="TreeGrafter"/>
</dbReference>
<evidence type="ECO:0000256" key="10">
    <source>
        <dbReference type="ARBA" id="ARBA00023136"/>
    </source>
</evidence>
<evidence type="ECO:0000256" key="11">
    <source>
        <dbReference type="ARBA" id="ARBA00023251"/>
    </source>
</evidence>
<dbReference type="Pfam" id="PF12704">
    <property type="entry name" value="MacB_PCD"/>
    <property type="match status" value="1"/>
</dbReference>
<dbReference type="PANTHER" id="PTHR30572">
    <property type="entry name" value="MEMBRANE COMPONENT OF TRANSPORTER-RELATED"/>
    <property type="match status" value="1"/>
</dbReference>
<dbReference type="GO" id="GO:0005886">
    <property type="term" value="C:plasma membrane"/>
    <property type="evidence" value="ECO:0007669"/>
    <property type="project" value="UniProtKB-SubCell"/>
</dbReference>
<evidence type="ECO:0000256" key="14">
    <source>
        <dbReference type="SAM" id="Phobius"/>
    </source>
</evidence>
<evidence type="ECO:0000256" key="12">
    <source>
        <dbReference type="ARBA" id="ARBA00038388"/>
    </source>
</evidence>